<evidence type="ECO:0000256" key="5">
    <source>
        <dbReference type="SAM" id="MobiDB-lite"/>
    </source>
</evidence>
<gene>
    <name evidence="6" type="ORF">SAMN05421867_10316</name>
</gene>
<keyword evidence="4" id="KW-0460">Magnesium</keyword>
<evidence type="ECO:0000313" key="6">
    <source>
        <dbReference type="EMBL" id="SFA88315.1"/>
    </source>
</evidence>
<dbReference type="SFLD" id="SFLDG01129">
    <property type="entry name" value="C1.5:_HAD__Beta-PGM__Phosphata"/>
    <property type="match status" value="1"/>
</dbReference>
<keyword evidence="7" id="KW-1185">Reference proteome</keyword>
<dbReference type="Gene3D" id="3.40.50.1000">
    <property type="entry name" value="HAD superfamily/HAD-like"/>
    <property type="match status" value="1"/>
</dbReference>
<sequence length="250" mass="26559">MIRAVVFDMDGVLIDAKEWHYEALNLALAGFGLSIGREEHLAHYDGLPTRTKLERLTRCAGLPRSAHDEVARLKQLHTVELVRARCAPRADHLALVTGLAALGYPTAVASNSVRESVDLMLGLAGLLPHLAFTLSSSDVVAPKPHPAVYLEAVRRLALRPQEVLVVEDNENGIAAARAAGTHVLVVRTVDDVNLPAVLSRIALLDGSGRSSRALPALPTQRPHGAARTSPSVPGPAVAAALPSERTPVRA</sequence>
<comment type="cofactor">
    <cofactor evidence="1">
        <name>Mg(2+)</name>
        <dbReference type="ChEBI" id="CHEBI:18420"/>
    </cofactor>
</comment>
<dbReference type="STRING" id="988821.SAMN05421867_10316"/>
<dbReference type="Gene3D" id="1.10.150.240">
    <property type="entry name" value="Putative phosphatase, domain 2"/>
    <property type="match status" value="1"/>
</dbReference>
<dbReference type="RefSeq" id="WP_090031269.1">
    <property type="nucleotide sequence ID" value="NZ_BONM01000002.1"/>
</dbReference>
<dbReference type="InterPro" id="IPR006439">
    <property type="entry name" value="HAD-SF_hydro_IA"/>
</dbReference>
<evidence type="ECO:0000256" key="4">
    <source>
        <dbReference type="ARBA" id="ARBA00022842"/>
    </source>
</evidence>
<dbReference type="GO" id="GO:0003824">
    <property type="term" value="F:catalytic activity"/>
    <property type="evidence" value="ECO:0007669"/>
    <property type="project" value="UniProtKB-ARBA"/>
</dbReference>
<dbReference type="PANTHER" id="PTHR46193">
    <property type="entry name" value="6-PHOSPHOGLUCONATE PHOSPHATASE"/>
    <property type="match status" value="1"/>
</dbReference>
<dbReference type="CDD" id="cd07505">
    <property type="entry name" value="HAD_BPGM-like"/>
    <property type="match status" value="1"/>
</dbReference>
<dbReference type="NCBIfam" id="TIGR01509">
    <property type="entry name" value="HAD-SF-IA-v3"/>
    <property type="match status" value="1"/>
</dbReference>
<dbReference type="SFLD" id="SFLDS00003">
    <property type="entry name" value="Haloacid_Dehalogenase"/>
    <property type="match status" value="1"/>
</dbReference>
<accession>A0A1I0WHQ9</accession>
<dbReference type="InterPro" id="IPR051600">
    <property type="entry name" value="Beta-PGM-like"/>
</dbReference>
<organism evidence="6 7">
    <name type="scientific">Cellulomonas marina</name>
    <dbReference type="NCBI Taxonomy" id="988821"/>
    <lineage>
        <taxon>Bacteria</taxon>
        <taxon>Bacillati</taxon>
        <taxon>Actinomycetota</taxon>
        <taxon>Actinomycetes</taxon>
        <taxon>Micrococcales</taxon>
        <taxon>Cellulomonadaceae</taxon>
        <taxon>Cellulomonas</taxon>
    </lineage>
</organism>
<comment type="similarity">
    <text evidence="2">Belongs to the HAD-like hydrolase superfamily. CbbY/CbbZ/Gph/YieH family.</text>
</comment>
<dbReference type="InterPro" id="IPR023214">
    <property type="entry name" value="HAD_sf"/>
</dbReference>
<feature type="compositionally biased region" description="Low complexity" evidence="5">
    <location>
        <begin position="229"/>
        <end position="243"/>
    </location>
</feature>
<dbReference type="InterPro" id="IPR036412">
    <property type="entry name" value="HAD-like_sf"/>
</dbReference>
<dbReference type="OrthoDB" id="9812856at2"/>
<proteinExistence type="inferred from homology"/>
<dbReference type="PRINTS" id="PR00413">
    <property type="entry name" value="HADHALOGNASE"/>
</dbReference>
<dbReference type="InterPro" id="IPR023198">
    <property type="entry name" value="PGP-like_dom2"/>
</dbReference>
<evidence type="ECO:0000256" key="3">
    <source>
        <dbReference type="ARBA" id="ARBA00022723"/>
    </source>
</evidence>
<dbReference type="AlphaFoldDB" id="A0A1I0WHQ9"/>
<dbReference type="SUPFAM" id="SSF56784">
    <property type="entry name" value="HAD-like"/>
    <property type="match status" value="1"/>
</dbReference>
<dbReference type="EMBL" id="FOKA01000003">
    <property type="protein sequence ID" value="SFA88315.1"/>
    <property type="molecule type" value="Genomic_DNA"/>
</dbReference>
<evidence type="ECO:0000313" key="7">
    <source>
        <dbReference type="Proteomes" id="UP000199012"/>
    </source>
</evidence>
<protein>
    <submittedName>
        <fullName evidence="6">Haloacid dehalogenase superfamily, subfamily IA, variant 3 with third motif having DD or ED</fullName>
    </submittedName>
</protein>
<name>A0A1I0WHQ9_9CELL</name>
<keyword evidence="3" id="KW-0479">Metal-binding</keyword>
<dbReference type="Pfam" id="PF00702">
    <property type="entry name" value="Hydrolase"/>
    <property type="match status" value="1"/>
</dbReference>
<dbReference type="PANTHER" id="PTHR46193:SF9">
    <property type="entry name" value="HALOACID DEHALOGENASE-LIKE HYDROLASE DOMAIN-CONTAINING PROTEIN SGPP"/>
    <property type="match status" value="1"/>
</dbReference>
<dbReference type="GO" id="GO:0046872">
    <property type="term" value="F:metal ion binding"/>
    <property type="evidence" value="ECO:0007669"/>
    <property type="project" value="UniProtKB-KW"/>
</dbReference>
<dbReference type="Proteomes" id="UP000199012">
    <property type="component" value="Unassembled WGS sequence"/>
</dbReference>
<evidence type="ECO:0000256" key="1">
    <source>
        <dbReference type="ARBA" id="ARBA00001946"/>
    </source>
</evidence>
<reference evidence="6 7" key="1">
    <citation type="submission" date="2016-10" db="EMBL/GenBank/DDBJ databases">
        <authorList>
            <person name="de Groot N.N."/>
        </authorList>
    </citation>
    <scope>NUCLEOTIDE SEQUENCE [LARGE SCALE GENOMIC DNA]</scope>
    <source>
        <strain evidence="6 7">CGMCC 4.6945</strain>
    </source>
</reference>
<feature type="region of interest" description="Disordered" evidence="5">
    <location>
        <begin position="213"/>
        <end position="250"/>
    </location>
</feature>
<evidence type="ECO:0000256" key="2">
    <source>
        <dbReference type="ARBA" id="ARBA00006171"/>
    </source>
</evidence>